<evidence type="ECO:0000256" key="2">
    <source>
        <dbReference type="SAM" id="SignalP"/>
    </source>
</evidence>
<feature type="domain" description="BD-FAE-like" evidence="3">
    <location>
        <begin position="91"/>
        <end position="271"/>
    </location>
</feature>
<protein>
    <submittedName>
        <fullName evidence="4">Pectin acetylesterase</fullName>
    </submittedName>
</protein>
<proteinExistence type="predicted"/>
<feature type="chain" id="PRO_5004168491" evidence="2">
    <location>
        <begin position="23"/>
        <end position="324"/>
    </location>
</feature>
<gene>
    <name evidence="4" type="ordered locus">Mmar10_0225</name>
</gene>
<dbReference type="Pfam" id="PF20434">
    <property type="entry name" value="BD-FAE"/>
    <property type="match status" value="1"/>
</dbReference>
<evidence type="ECO:0000313" key="5">
    <source>
        <dbReference type="Proteomes" id="UP000001964"/>
    </source>
</evidence>
<dbReference type="Gene3D" id="3.40.50.1820">
    <property type="entry name" value="alpha/beta hydrolase"/>
    <property type="match status" value="1"/>
</dbReference>
<dbReference type="eggNOG" id="COG0657">
    <property type="taxonomic scope" value="Bacteria"/>
</dbReference>
<dbReference type="HOGENOM" id="CLU_012494_5_1_5"/>
<dbReference type="EMBL" id="CP000449">
    <property type="protein sequence ID" value="ABI64519.1"/>
    <property type="molecule type" value="Genomic_DNA"/>
</dbReference>
<dbReference type="RefSeq" id="WP_011642166.1">
    <property type="nucleotide sequence ID" value="NC_008347.1"/>
</dbReference>
<dbReference type="GO" id="GO:0016787">
    <property type="term" value="F:hydrolase activity"/>
    <property type="evidence" value="ECO:0007669"/>
    <property type="project" value="UniProtKB-KW"/>
</dbReference>
<name>Q0AT68_MARMM</name>
<dbReference type="InterPro" id="IPR029058">
    <property type="entry name" value="AB_hydrolase_fold"/>
</dbReference>
<keyword evidence="2" id="KW-0732">Signal</keyword>
<accession>Q0AT68</accession>
<dbReference type="InterPro" id="IPR049492">
    <property type="entry name" value="BD-FAE-like_dom"/>
</dbReference>
<dbReference type="KEGG" id="mmr:Mmar10_0225"/>
<reference evidence="4 5" key="1">
    <citation type="submission" date="2006-08" db="EMBL/GenBank/DDBJ databases">
        <title>Complete sequence of Maricaulis maris MCS10.</title>
        <authorList>
            <consortium name="US DOE Joint Genome Institute"/>
            <person name="Copeland A."/>
            <person name="Lucas S."/>
            <person name="Lapidus A."/>
            <person name="Barry K."/>
            <person name="Detter J.C."/>
            <person name="Glavina del Rio T."/>
            <person name="Hammon N."/>
            <person name="Israni S."/>
            <person name="Dalin E."/>
            <person name="Tice H."/>
            <person name="Pitluck S."/>
            <person name="Saunders E."/>
            <person name="Brettin T."/>
            <person name="Bruce D."/>
            <person name="Han C."/>
            <person name="Tapia R."/>
            <person name="Gilna P."/>
            <person name="Schmutz J."/>
            <person name="Larimer F."/>
            <person name="Land M."/>
            <person name="Hauser L."/>
            <person name="Kyrpides N."/>
            <person name="Mikhailova N."/>
            <person name="Viollier P."/>
            <person name="Stephens C."/>
            <person name="Richardson P."/>
        </authorList>
    </citation>
    <scope>NUCLEOTIDE SEQUENCE [LARGE SCALE GENOMIC DNA]</scope>
    <source>
        <strain evidence="4 5">MCS10</strain>
    </source>
</reference>
<dbReference type="Proteomes" id="UP000001964">
    <property type="component" value="Chromosome"/>
</dbReference>
<evidence type="ECO:0000259" key="3">
    <source>
        <dbReference type="Pfam" id="PF20434"/>
    </source>
</evidence>
<dbReference type="OrthoDB" id="9771666at2"/>
<dbReference type="STRING" id="394221.Mmar10_0225"/>
<evidence type="ECO:0000256" key="1">
    <source>
        <dbReference type="ARBA" id="ARBA00022801"/>
    </source>
</evidence>
<dbReference type="PANTHER" id="PTHR48081">
    <property type="entry name" value="AB HYDROLASE SUPERFAMILY PROTEIN C4A8.06C"/>
    <property type="match status" value="1"/>
</dbReference>
<dbReference type="InterPro" id="IPR050300">
    <property type="entry name" value="GDXG_lipolytic_enzyme"/>
</dbReference>
<dbReference type="SUPFAM" id="SSF53474">
    <property type="entry name" value="alpha/beta-Hydrolases"/>
    <property type="match status" value="1"/>
</dbReference>
<keyword evidence="1" id="KW-0378">Hydrolase</keyword>
<dbReference type="AlphaFoldDB" id="Q0AT68"/>
<keyword evidence="5" id="KW-1185">Reference proteome</keyword>
<feature type="signal peptide" evidence="2">
    <location>
        <begin position="1"/>
        <end position="22"/>
    </location>
</feature>
<dbReference type="PANTHER" id="PTHR48081:SF6">
    <property type="entry name" value="PEPTIDASE S9 PROLYL OLIGOPEPTIDASE CATALYTIC DOMAIN-CONTAINING PROTEIN"/>
    <property type="match status" value="1"/>
</dbReference>
<organism evidence="4 5">
    <name type="scientific">Maricaulis maris (strain MCS10)</name>
    <name type="common">Caulobacter maris</name>
    <dbReference type="NCBI Taxonomy" id="394221"/>
    <lineage>
        <taxon>Bacteria</taxon>
        <taxon>Pseudomonadati</taxon>
        <taxon>Pseudomonadota</taxon>
        <taxon>Alphaproteobacteria</taxon>
        <taxon>Maricaulales</taxon>
        <taxon>Maricaulaceae</taxon>
        <taxon>Maricaulis</taxon>
    </lineage>
</organism>
<sequence precursor="true">MGKWLFSALAVISVAFVGPSAAAQHREPEAQFVIWGHQSAPGTAEIESCLEELIIERSGTPDRIRDRYAVGITRPRLLVFQPEHPNGAALLMLPGGGYQRVVIDKEGIESAERFNRAGVTVFILLYRLPAEGHEQGHNVPLQDAQRALRLIRYGAVDPNIDPERVGVIGFSAGGHLAGTLATRFDAGVHAQRDDVDEISARPDFAVLVYPVTRMSGPAVHAGSRDRLIGAQPDAATVAVHDLVAAARSDAPPLFLLHAMDDVAVPVENSLDVFAANRALGVPVEMHVFAEGGHGFGIRFAEGLPVGAWPDLVLAWMARGGFLTD</sequence>
<evidence type="ECO:0000313" key="4">
    <source>
        <dbReference type="EMBL" id="ABI64519.1"/>
    </source>
</evidence>